<sequence length="338" mass="35403">MNLRSLALVVGLAAGLASHTASAQVTAPSRGGEVSLVRATSTTMELSFGTYGTGQGRVVAIAATGGEPSTPLAAVDGQFYTAAPAYGQGAVLGKGYVVYNGAGHSATVTGLQPNTYYYVTDAEYNADGSSIIYNTRGSSMGATTRVAPPAPAPLPVELTSFTGAVDARNMASLRWNTASERNTAYFAIERSADGNTFAEASQVAAAGNSTQPLAYQWPDPQPLARPMYYRLRQADRNGEIHYSATVLLVPHQVKQVDVYPNPSAGRTVQLLMQGYSNEPVLLQLSDALGRPVFAQQVTPATEHYLAPLPLPTGLAAGTYFLTLAGNGSPVQKRIVVSN</sequence>
<gene>
    <name evidence="2" type="ORF">EAH73_04385</name>
</gene>
<keyword evidence="1" id="KW-0732">Signal</keyword>
<proteinExistence type="predicted"/>
<evidence type="ECO:0000313" key="2">
    <source>
        <dbReference type="EMBL" id="TPG72468.1"/>
    </source>
</evidence>
<dbReference type="EMBL" id="RCYZ01000001">
    <property type="protein sequence ID" value="TPG72468.1"/>
    <property type="molecule type" value="Genomic_DNA"/>
</dbReference>
<evidence type="ECO:0000256" key="1">
    <source>
        <dbReference type="SAM" id="SignalP"/>
    </source>
</evidence>
<dbReference type="AlphaFoldDB" id="A0A502HGT4"/>
<keyword evidence="3" id="KW-1185">Reference proteome</keyword>
<dbReference type="InterPro" id="IPR026444">
    <property type="entry name" value="Secre_tail"/>
</dbReference>
<accession>A0A502HGT4</accession>
<dbReference type="OrthoDB" id="876123at2"/>
<feature type="signal peptide" evidence="1">
    <location>
        <begin position="1"/>
        <end position="23"/>
    </location>
</feature>
<comment type="caution">
    <text evidence="2">The sequence shown here is derived from an EMBL/GenBank/DDBJ whole genome shotgun (WGS) entry which is preliminary data.</text>
</comment>
<evidence type="ECO:0000313" key="3">
    <source>
        <dbReference type="Proteomes" id="UP000317646"/>
    </source>
</evidence>
<dbReference type="RefSeq" id="WP_140465251.1">
    <property type="nucleotide sequence ID" value="NZ_RCYZ01000001.1"/>
</dbReference>
<name>A0A502HGT4_9BACT</name>
<reference evidence="2 3" key="1">
    <citation type="journal article" date="2019" name="Environ. Microbiol.">
        <title>Species interactions and distinct microbial communities in high Arctic permafrost affected cryosols are associated with the CH4 and CO2 gas fluxes.</title>
        <authorList>
            <person name="Altshuler I."/>
            <person name="Hamel J."/>
            <person name="Turney S."/>
            <person name="Magnuson E."/>
            <person name="Levesque R."/>
            <person name="Greer C."/>
            <person name="Whyte L.G."/>
        </authorList>
    </citation>
    <scope>NUCLEOTIDE SEQUENCE [LARGE SCALE GENOMIC DNA]</scope>
    <source>
        <strain evidence="2 3">S9.2P</strain>
    </source>
</reference>
<dbReference type="NCBIfam" id="TIGR04183">
    <property type="entry name" value="Por_Secre_tail"/>
    <property type="match status" value="1"/>
</dbReference>
<feature type="chain" id="PRO_5021267676" evidence="1">
    <location>
        <begin position="24"/>
        <end position="338"/>
    </location>
</feature>
<dbReference type="Proteomes" id="UP000317646">
    <property type="component" value="Unassembled WGS sequence"/>
</dbReference>
<protein>
    <submittedName>
        <fullName evidence="2">T9SS C-terminal target domain-containing protein</fullName>
    </submittedName>
</protein>
<organism evidence="2 3">
    <name type="scientific">Hymenobacter nivis</name>
    <dbReference type="NCBI Taxonomy" id="1850093"/>
    <lineage>
        <taxon>Bacteria</taxon>
        <taxon>Pseudomonadati</taxon>
        <taxon>Bacteroidota</taxon>
        <taxon>Cytophagia</taxon>
        <taxon>Cytophagales</taxon>
        <taxon>Hymenobacteraceae</taxon>
        <taxon>Hymenobacter</taxon>
    </lineage>
</organism>